<keyword evidence="5" id="KW-0648">Protein biosynthesis</keyword>
<protein>
    <recommendedName>
        <fullName evidence="8">tRNA-binding domain-containing protein</fullName>
    </recommendedName>
</protein>
<dbReference type="CDD" id="cd10289">
    <property type="entry name" value="GST_C_AaRS_like"/>
    <property type="match status" value="1"/>
</dbReference>
<feature type="compositionally biased region" description="Pro residues" evidence="7">
    <location>
        <begin position="174"/>
        <end position="183"/>
    </location>
</feature>
<comment type="caution">
    <text evidence="9">The sequence shown here is derived from an EMBL/GenBank/DDBJ whole genome shotgun (WGS) entry which is preliminary data.</text>
</comment>
<evidence type="ECO:0000256" key="3">
    <source>
        <dbReference type="ARBA" id="ARBA00022555"/>
    </source>
</evidence>
<dbReference type="FunFam" id="2.40.50.140:FF:000047">
    <property type="entry name" value="tyrosine--tRNA ligase, cytoplasmic isoform X2"/>
    <property type="match status" value="1"/>
</dbReference>
<dbReference type="PANTHER" id="PTHR11586">
    <property type="entry name" value="TRNA-AMINOACYLATION COFACTOR ARC1 FAMILY MEMBER"/>
    <property type="match status" value="1"/>
</dbReference>
<dbReference type="InterPro" id="IPR002547">
    <property type="entry name" value="tRNA-bd_dom"/>
</dbReference>
<comment type="subcellular location">
    <subcellularLocation>
        <location evidence="1">Cytoplasm</location>
    </subcellularLocation>
</comment>
<dbReference type="GO" id="GO:0005737">
    <property type="term" value="C:cytoplasm"/>
    <property type="evidence" value="ECO:0007669"/>
    <property type="project" value="UniProtKB-SubCell"/>
</dbReference>
<evidence type="ECO:0000313" key="9">
    <source>
        <dbReference type="EMBL" id="KAI7837794.1"/>
    </source>
</evidence>
<evidence type="ECO:0000259" key="8">
    <source>
        <dbReference type="PROSITE" id="PS50886"/>
    </source>
</evidence>
<keyword evidence="2" id="KW-0963">Cytoplasm</keyword>
<evidence type="ECO:0000256" key="6">
    <source>
        <dbReference type="PROSITE-ProRule" id="PRU00209"/>
    </source>
</evidence>
<dbReference type="GO" id="GO:0032991">
    <property type="term" value="C:protein-containing complex"/>
    <property type="evidence" value="ECO:0007669"/>
    <property type="project" value="UniProtKB-ARBA"/>
</dbReference>
<dbReference type="Pfam" id="PF01588">
    <property type="entry name" value="tRNA_bind"/>
    <property type="match status" value="1"/>
</dbReference>
<dbReference type="GO" id="GO:0006412">
    <property type="term" value="P:translation"/>
    <property type="evidence" value="ECO:0007669"/>
    <property type="project" value="UniProtKB-KW"/>
</dbReference>
<feature type="domain" description="TRNA-binding" evidence="8">
    <location>
        <begin position="268"/>
        <end position="371"/>
    </location>
</feature>
<keyword evidence="10" id="KW-1185">Reference proteome</keyword>
<keyword evidence="4 6" id="KW-0694">RNA-binding</keyword>
<evidence type="ECO:0000256" key="1">
    <source>
        <dbReference type="ARBA" id="ARBA00004496"/>
    </source>
</evidence>
<evidence type="ECO:0000256" key="5">
    <source>
        <dbReference type="ARBA" id="ARBA00022917"/>
    </source>
</evidence>
<dbReference type="Pfam" id="PF21972">
    <property type="entry name" value="Arc1p_N_like"/>
    <property type="match status" value="1"/>
</dbReference>
<reference evidence="9" key="1">
    <citation type="submission" date="2020-11" db="EMBL/GenBank/DDBJ databases">
        <title>Chlorella ohadii genome sequencing and assembly.</title>
        <authorList>
            <person name="Murik O."/>
            <person name="Treves H."/>
            <person name="Kedem I."/>
            <person name="Shotland Y."/>
            <person name="Kaplan A."/>
        </authorList>
    </citation>
    <scope>NUCLEOTIDE SEQUENCE</scope>
    <source>
        <strain evidence="9">1</strain>
    </source>
</reference>
<feature type="compositionally biased region" description="Low complexity" evidence="7">
    <location>
        <begin position="243"/>
        <end position="255"/>
    </location>
</feature>
<dbReference type="EMBL" id="JADXDR010000143">
    <property type="protein sequence ID" value="KAI7837794.1"/>
    <property type="molecule type" value="Genomic_DNA"/>
</dbReference>
<dbReference type="InterPro" id="IPR053836">
    <property type="entry name" value="Arc1-like_N"/>
</dbReference>
<dbReference type="SUPFAM" id="SSF50249">
    <property type="entry name" value="Nucleic acid-binding proteins"/>
    <property type="match status" value="1"/>
</dbReference>
<dbReference type="Proteomes" id="UP001205105">
    <property type="component" value="Unassembled WGS sequence"/>
</dbReference>
<dbReference type="SUPFAM" id="SSF47616">
    <property type="entry name" value="GST C-terminal domain-like"/>
    <property type="match status" value="1"/>
</dbReference>
<name>A0AAD5DNX2_9CHLO</name>
<evidence type="ECO:0000256" key="4">
    <source>
        <dbReference type="ARBA" id="ARBA00022884"/>
    </source>
</evidence>
<dbReference type="AlphaFoldDB" id="A0AAD5DNX2"/>
<dbReference type="PROSITE" id="PS50886">
    <property type="entry name" value="TRBD"/>
    <property type="match status" value="1"/>
</dbReference>
<dbReference type="InterPro" id="IPR051270">
    <property type="entry name" value="Tyrosine-tRNA_ligase_regulator"/>
</dbReference>
<proteinExistence type="predicted"/>
<keyword evidence="3 6" id="KW-0820">tRNA-binding</keyword>
<evidence type="ECO:0000256" key="2">
    <source>
        <dbReference type="ARBA" id="ARBA00022490"/>
    </source>
</evidence>
<dbReference type="InterPro" id="IPR012340">
    <property type="entry name" value="NA-bd_OB-fold"/>
</dbReference>
<accession>A0AAD5DNX2</accession>
<feature type="region of interest" description="Disordered" evidence="7">
    <location>
        <begin position="174"/>
        <end position="263"/>
    </location>
</feature>
<evidence type="ECO:0000313" key="10">
    <source>
        <dbReference type="Proteomes" id="UP001205105"/>
    </source>
</evidence>
<dbReference type="Gene3D" id="2.40.50.140">
    <property type="entry name" value="Nucleic acid-binding proteins"/>
    <property type="match status" value="1"/>
</dbReference>
<dbReference type="Gene3D" id="1.20.1050.130">
    <property type="match status" value="1"/>
</dbReference>
<organism evidence="9 10">
    <name type="scientific">Chlorella ohadii</name>
    <dbReference type="NCBI Taxonomy" id="2649997"/>
    <lineage>
        <taxon>Eukaryota</taxon>
        <taxon>Viridiplantae</taxon>
        <taxon>Chlorophyta</taxon>
        <taxon>core chlorophytes</taxon>
        <taxon>Trebouxiophyceae</taxon>
        <taxon>Chlorellales</taxon>
        <taxon>Chlorellaceae</taxon>
        <taxon>Chlorella clade</taxon>
        <taxon>Chlorella</taxon>
    </lineage>
</organism>
<sequence length="429" mass="44552">MAHSVTAPDAAAESLLRLVAEAGGLQHLNVTIDATSSDVRFTAADGTPAFGAATACRWLASLGSAAAQLLGETPEQAAKIAEWISFRNALQPLMDPQLAELNDALASRTYIAGGSRPSLADLVLYAAVAPAACAFPVAQHGHFCNLLRWYDLLHHTVDAQRRFPAAVFVRPRYVAPPPPPPAEPKAAKGGNGDKAADKSAGDKAAAAPAASANSGKKGADKAAAPAAEAGGKPDKKAKKEKGGAAPATPAASTEAGGKGGKGGDDECTVDLLDIRVGQIVKVGRHPNADALYLEEIDLGEGQPRQVVSGLVKFVPEDQMQGRRVLVVCNLKPAKMRDVMSYGMVLCASNEEHTQVDPIVPPEGAAIGERVSFAGFTKEPEAQLNPKKKQFEKIAPELKVDAGGVCGYRGVPMMTSQGPVTASIPNAWIK</sequence>
<gene>
    <name evidence="9" type="ORF">COHA_008422</name>
</gene>
<dbReference type="PANTHER" id="PTHR11586:SF33">
    <property type="entry name" value="AMINOACYL TRNA SYNTHASE COMPLEX-INTERACTING MULTIFUNCTIONAL PROTEIN 1"/>
    <property type="match status" value="1"/>
</dbReference>
<feature type="compositionally biased region" description="Low complexity" evidence="7">
    <location>
        <begin position="202"/>
        <end position="230"/>
    </location>
</feature>
<dbReference type="CDD" id="cd02799">
    <property type="entry name" value="tRNA_bind_EMAP-II_like"/>
    <property type="match status" value="1"/>
</dbReference>
<dbReference type="InterPro" id="IPR036282">
    <property type="entry name" value="Glutathione-S-Trfase_C_sf"/>
</dbReference>
<evidence type="ECO:0000256" key="7">
    <source>
        <dbReference type="SAM" id="MobiDB-lite"/>
    </source>
</evidence>
<dbReference type="GO" id="GO:0000049">
    <property type="term" value="F:tRNA binding"/>
    <property type="evidence" value="ECO:0007669"/>
    <property type="project" value="UniProtKB-UniRule"/>
</dbReference>